<dbReference type="AlphaFoldDB" id="A0A1B4LJI9"/>
<evidence type="ECO:0000256" key="4">
    <source>
        <dbReference type="ARBA" id="ARBA00023163"/>
    </source>
</evidence>
<dbReference type="PANTHER" id="PTHR30126">
    <property type="entry name" value="HTH-TYPE TRANSCRIPTIONAL REGULATOR"/>
    <property type="match status" value="1"/>
</dbReference>
<dbReference type="SUPFAM" id="SSF53850">
    <property type="entry name" value="Periplasmic binding protein-like II"/>
    <property type="match status" value="1"/>
</dbReference>
<keyword evidence="3" id="KW-0238">DNA-binding</keyword>
<comment type="similarity">
    <text evidence="1">Belongs to the LysR transcriptional regulatory family.</text>
</comment>
<gene>
    <name evidence="6" type="ORF">WJ35_17990</name>
</gene>
<organism evidence="6 7">
    <name type="scientific">Burkholderia ubonensis</name>
    <dbReference type="NCBI Taxonomy" id="101571"/>
    <lineage>
        <taxon>Bacteria</taxon>
        <taxon>Pseudomonadati</taxon>
        <taxon>Pseudomonadota</taxon>
        <taxon>Betaproteobacteria</taxon>
        <taxon>Burkholderiales</taxon>
        <taxon>Burkholderiaceae</taxon>
        <taxon>Burkholderia</taxon>
        <taxon>Burkholderia cepacia complex</taxon>
    </lineage>
</organism>
<dbReference type="RefSeq" id="WP_011879820.1">
    <property type="nucleotide sequence ID" value="NZ_CP013421.1"/>
</dbReference>
<keyword evidence="4" id="KW-0804">Transcription</keyword>
<evidence type="ECO:0000256" key="2">
    <source>
        <dbReference type="ARBA" id="ARBA00023015"/>
    </source>
</evidence>
<protein>
    <submittedName>
        <fullName evidence="6">LysR family transcriptional regulator</fullName>
    </submittedName>
</protein>
<evidence type="ECO:0000256" key="1">
    <source>
        <dbReference type="ARBA" id="ARBA00009437"/>
    </source>
</evidence>
<dbReference type="GO" id="GO:0003700">
    <property type="term" value="F:DNA-binding transcription factor activity"/>
    <property type="evidence" value="ECO:0007669"/>
    <property type="project" value="InterPro"/>
</dbReference>
<proteinExistence type="inferred from homology"/>
<evidence type="ECO:0000313" key="7">
    <source>
        <dbReference type="Proteomes" id="UP000243680"/>
    </source>
</evidence>
<name>A0A1B4LJI9_9BURK</name>
<dbReference type="Pfam" id="PF03466">
    <property type="entry name" value="LysR_substrate"/>
    <property type="match status" value="1"/>
</dbReference>
<dbReference type="Gene3D" id="1.10.10.10">
    <property type="entry name" value="Winged helix-like DNA-binding domain superfamily/Winged helix DNA-binding domain"/>
    <property type="match status" value="1"/>
</dbReference>
<dbReference type="SUPFAM" id="SSF46785">
    <property type="entry name" value="Winged helix' DNA-binding domain"/>
    <property type="match status" value="1"/>
</dbReference>
<sequence>MKLSFEVMEALDAIDRTGTFAEAAVLLHRVPSALTYLVQKTESELGVTLFDRSGRRAQLTDAGRLLVDDGRRLLRAGRELEDRVRGVHAGWEAELRLCVDEILPLASLWPHVRAFYALQMTTRLRFSTEVLGGVWDALVSGRADIAIGAAGEPPHAPNLAARPIGVLRHVFVVAPQHPLAALDAPLDSGVISGHRGVVISDTSRDLEPKSVAVHDGQPVIVVPTLAAKLELLCEGLAVGMLPAPVAEEPIRQGKLVERRLTGVREHTNCYLGWREDKAGRALSWWLEQLDEADLVAALFGARSAAA</sequence>
<dbReference type="EMBL" id="CP013421">
    <property type="protein sequence ID" value="AOJ77359.1"/>
    <property type="molecule type" value="Genomic_DNA"/>
</dbReference>
<dbReference type="InterPro" id="IPR000847">
    <property type="entry name" value="LysR_HTH_N"/>
</dbReference>
<dbReference type="Pfam" id="PF00126">
    <property type="entry name" value="HTH_1"/>
    <property type="match status" value="1"/>
</dbReference>
<dbReference type="GO" id="GO:0000976">
    <property type="term" value="F:transcription cis-regulatory region binding"/>
    <property type="evidence" value="ECO:0007669"/>
    <property type="project" value="TreeGrafter"/>
</dbReference>
<dbReference type="InterPro" id="IPR036388">
    <property type="entry name" value="WH-like_DNA-bd_sf"/>
</dbReference>
<dbReference type="InterPro" id="IPR005119">
    <property type="entry name" value="LysR_subst-bd"/>
</dbReference>
<dbReference type="Gene3D" id="3.40.190.290">
    <property type="match status" value="1"/>
</dbReference>
<accession>A0A1B4LJI9</accession>
<evidence type="ECO:0000313" key="6">
    <source>
        <dbReference type="EMBL" id="AOJ77359.1"/>
    </source>
</evidence>
<dbReference type="PROSITE" id="PS50931">
    <property type="entry name" value="HTH_LYSR"/>
    <property type="match status" value="1"/>
</dbReference>
<evidence type="ECO:0000259" key="5">
    <source>
        <dbReference type="PROSITE" id="PS50931"/>
    </source>
</evidence>
<keyword evidence="2" id="KW-0805">Transcription regulation</keyword>
<feature type="domain" description="HTH lysR-type" evidence="5">
    <location>
        <begin position="3"/>
        <end position="60"/>
    </location>
</feature>
<evidence type="ECO:0000256" key="3">
    <source>
        <dbReference type="ARBA" id="ARBA00023125"/>
    </source>
</evidence>
<dbReference type="Proteomes" id="UP000243680">
    <property type="component" value="Chromosome 3"/>
</dbReference>
<reference evidence="6 7" key="1">
    <citation type="submission" date="2015-12" db="EMBL/GenBank/DDBJ databases">
        <title>Diversity of Burkholderia near neighbor genomes.</title>
        <authorList>
            <person name="Sahl J."/>
            <person name="Wagner D."/>
            <person name="Keim P."/>
        </authorList>
    </citation>
    <scope>NUCLEOTIDE SEQUENCE [LARGE SCALE GENOMIC DNA]</scope>
    <source>
        <strain evidence="6 7">MSMB0783</strain>
    </source>
</reference>
<dbReference type="InterPro" id="IPR036390">
    <property type="entry name" value="WH_DNA-bd_sf"/>
</dbReference>
<dbReference type="PANTHER" id="PTHR30126:SF4">
    <property type="entry name" value="LYSR FAMILY TRANSCRIPTIONAL REGULATOR"/>
    <property type="match status" value="1"/>
</dbReference>